<dbReference type="RefSeq" id="WP_137193848.1">
    <property type="nucleotide sequence ID" value="NZ_CP039964.1"/>
</dbReference>
<organism evidence="1 2">
    <name type="scientific">Pseudorhodobacter turbinis</name>
    <dbReference type="NCBI Taxonomy" id="2500533"/>
    <lineage>
        <taxon>Bacteria</taxon>
        <taxon>Pseudomonadati</taxon>
        <taxon>Pseudomonadota</taxon>
        <taxon>Alphaproteobacteria</taxon>
        <taxon>Rhodobacterales</taxon>
        <taxon>Paracoccaceae</taxon>
        <taxon>Pseudorhodobacter</taxon>
    </lineage>
</organism>
<reference evidence="1 2" key="1">
    <citation type="submission" date="2019-05" db="EMBL/GenBank/DDBJ databases">
        <title>Pseudorhodobacter turbinis sp. nov., isolated from the gut of the Korean turban shell.</title>
        <authorList>
            <person name="Jeong Y.-S."/>
            <person name="Kang W.-R."/>
            <person name="Bae J.-W."/>
        </authorList>
    </citation>
    <scope>NUCLEOTIDE SEQUENCE [LARGE SCALE GENOMIC DNA]</scope>
    <source>
        <strain evidence="1 2">S12M18</strain>
    </source>
</reference>
<dbReference type="SUPFAM" id="SSF56349">
    <property type="entry name" value="DNA breaking-rejoining enzymes"/>
    <property type="match status" value="1"/>
</dbReference>
<evidence type="ECO:0000313" key="2">
    <source>
        <dbReference type="Proteomes" id="UP000298631"/>
    </source>
</evidence>
<dbReference type="EMBL" id="CP039964">
    <property type="protein sequence ID" value="QCO56062.1"/>
    <property type="molecule type" value="Genomic_DNA"/>
</dbReference>
<proteinExistence type="predicted"/>
<dbReference type="InterPro" id="IPR011010">
    <property type="entry name" value="DNA_brk_join_enz"/>
</dbReference>
<sequence length="85" mass="9185">MQLVQNGLYWVPLTAALTGARREEIAALKAAEITAIDGLPALIIAPNANRGLKSLTARRDLPLHPQLVELGLAKAPWPSNERLPK</sequence>
<evidence type="ECO:0000313" key="1">
    <source>
        <dbReference type="EMBL" id="QCO56062.1"/>
    </source>
</evidence>
<keyword evidence="2" id="KW-1185">Reference proteome</keyword>
<protein>
    <submittedName>
        <fullName evidence="1">Uncharacterized protein</fullName>
    </submittedName>
</protein>
<dbReference type="KEGG" id="pseb:EOK75_10145"/>
<accession>A0A4P8EH35</accession>
<dbReference type="OrthoDB" id="7222937at2"/>
<dbReference type="GO" id="GO:0003677">
    <property type="term" value="F:DNA binding"/>
    <property type="evidence" value="ECO:0007669"/>
    <property type="project" value="InterPro"/>
</dbReference>
<dbReference type="AlphaFoldDB" id="A0A4P8EH35"/>
<name>A0A4P8EH35_9RHOB</name>
<dbReference type="Proteomes" id="UP000298631">
    <property type="component" value="Chromosome"/>
</dbReference>
<gene>
    <name evidence="1" type="ORF">EOK75_10145</name>
</gene>